<evidence type="ECO:0000259" key="2">
    <source>
        <dbReference type="PROSITE" id="PS50010"/>
    </source>
</evidence>
<evidence type="ECO:0000313" key="4">
    <source>
        <dbReference type="Proteomes" id="UP000177622"/>
    </source>
</evidence>
<reference evidence="3 4" key="1">
    <citation type="journal article" date="2016" name="Sci. Rep.">
        <title>Penicillium arizonense, a new, genome sequenced fungal species, reveals a high chemical diversity in secreted metabolites.</title>
        <authorList>
            <person name="Grijseels S."/>
            <person name="Nielsen J.C."/>
            <person name="Randelovic M."/>
            <person name="Nielsen J."/>
            <person name="Nielsen K.F."/>
            <person name="Workman M."/>
            <person name="Frisvad J.C."/>
        </authorList>
    </citation>
    <scope>NUCLEOTIDE SEQUENCE [LARGE SCALE GENOMIC DNA]</scope>
    <source>
        <strain evidence="3 4">CBS 141311</strain>
    </source>
</reference>
<dbReference type="InterPro" id="IPR027267">
    <property type="entry name" value="AH/BAR_dom_sf"/>
</dbReference>
<feature type="domain" description="DH" evidence="2">
    <location>
        <begin position="1127"/>
        <end position="1354"/>
    </location>
</feature>
<dbReference type="SUPFAM" id="SSF48065">
    <property type="entry name" value="DBL homology domain (DH-domain)"/>
    <property type="match status" value="1"/>
</dbReference>
<organism evidence="3 4">
    <name type="scientific">Penicillium arizonense</name>
    <dbReference type="NCBI Taxonomy" id="1835702"/>
    <lineage>
        <taxon>Eukaryota</taxon>
        <taxon>Fungi</taxon>
        <taxon>Dikarya</taxon>
        <taxon>Ascomycota</taxon>
        <taxon>Pezizomycotina</taxon>
        <taxon>Eurotiomycetes</taxon>
        <taxon>Eurotiomycetidae</taxon>
        <taxon>Eurotiales</taxon>
        <taxon>Aspergillaceae</taxon>
        <taxon>Penicillium</taxon>
    </lineage>
</organism>
<keyword evidence="4" id="KW-1185">Reference proteome</keyword>
<feature type="region of interest" description="Disordered" evidence="1">
    <location>
        <begin position="468"/>
        <end position="530"/>
    </location>
</feature>
<name>A0A1F5LJM9_PENAI</name>
<feature type="region of interest" description="Disordered" evidence="1">
    <location>
        <begin position="1"/>
        <end position="145"/>
    </location>
</feature>
<dbReference type="GO" id="GO:0005737">
    <property type="term" value="C:cytoplasm"/>
    <property type="evidence" value="ECO:0007669"/>
    <property type="project" value="TreeGrafter"/>
</dbReference>
<feature type="region of interest" description="Disordered" evidence="1">
    <location>
        <begin position="442"/>
        <end position="461"/>
    </location>
</feature>
<feature type="compositionally biased region" description="Polar residues" evidence="1">
    <location>
        <begin position="1097"/>
        <end position="1108"/>
    </location>
</feature>
<feature type="region of interest" description="Disordered" evidence="1">
    <location>
        <begin position="1212"/>
        <end position="1236"/>
    </location>
</feature>
<proteinExistence type="predicted"/>
<dbReference type="PROSITE" id="PS00741">
    <property type="entry name" value="DH_1"/>
    <property type="match status" value="1"/>
</dbReference>
<feature type="compositionally biased region" description="Polar residues" evidence="1">
    <location>
        <begin position="1630"/>
        <end position="1662"/>
    </location>
</feature>
<feature type="compositionally biased region" description="Polar residues" evidence="1">
    <location>
        <begin position="1075"/>
        <end position="1084"/>
    </location>
</feature>
<dbReference type="CDD" id="cd07589">
    <property type="entry name" value="BAR_DNMBP"/>
    <property type="match status" value="1"/>
</dbReference>
<dbReference type="Proteomes" id="UP000177622">
    <property type="component" value="Unassembled WGS sequence"/>
</dbReference>
<dbReference type="Gene3D" id="1.20.1270.60">
    <property type="entry name" value="Arfaptin homology (AH) domain/BAR domain"/>
    <property type="match status" value="1"/>
</dbReference>
<dbReference type="PROSITE" id="PS50010">
    <property type="entry name" value="DH_2"/>
    <property type="match status" value="1"/>
</dbReference>
<feature type="compositionally biased region" description="Polar residues" evidence="1">
    <location>
        <begin position="77"/>
        <end position="89"/>
    </location>
</feature>
<dbReference type="InterPro" id="IPR051492">
    <property type="entry name" value="Dynamin-Rho_GEF"/>
</dbReference>
<dbReference type="CDD" id="cd00160">
    <property type="entry name" value="RhoGEF"/>
    <property type="match status" value="1"/>
</dbReference>
<dbReference type="InterPro" id="IPR001331">
    <property type="entry name" value="GDS_CDC24_CS"/>
</dbReference>
<dbReference type="SUPFAM" id="SSF103657">
    <property type="entry name" value="BAR/IMD domain-like"/>
    <property type="match status" value="1"/>
</dbReference>
<dbReference type="Gene3D" id="1.20.900.10">
    <property type="entry name" value="Dbl homology (DH) domain"/>
    <property type="match status" value="1"/>
</dbReference>
<dbReference type="PANTHER" id="PTHR22834">
    <property type="entry name" value="NUCLEAR FUSION PROTEIN FUS2"/>
    <property type="match status" value="1"/>
</dbReference>
<dbReference type="GO" id="GO:0005085">
    <property type="term" value="F:guanyl-nucleotide exchange factor activity"/>
    <property type="evidence" value="ECO:0007669"/>
    <property type="project" value="InterPro"/>
</dbReference>
<dbReference type="RefSeq" id="XP_022488580.1">
    <property type="nucleotide sequence ID" value="XM_022631621.1"/>
</dbReference>
<dbReference type="STRING" id="1835702.A0A1F5LJM9"/>
<feature type="compositionally biased region" description="Polar residues" evidence="1">
    <location>
        <begin position="500"/>
        <end position="509"/>
    </location>
</feature>
<feature type="region of interest" description="Disordered" evidence="1">
    <location>
        <begin position="320"/>
        <end position="437"/>
    </location>
</feature>
<dbReference type="InterPro" id="IPR035899">
    <property type="entry name" value="DBL_dom_sf"/>
</dbReference>
<dbReference type="GeneID" id="34576355"/>
<feature type="region of interest" description="Disordered" evidence="1">
    <location>
        <begin position="995"/>
        <end position="1016"/>
    </location>
</feature>
<accession>A0A1F5LJM9</accession>
<feature type="compositionally biased region" description="Low complexity" evidence="1">
    <location>
        <begin position="165"/>
        <end position="183"/>
    </location>
</feature>
<sequence>MSGGDEQAFGVRDREPLPFGRQSFGHSLDSPTVPFNPAPSTTYSPTFSDPHSSNHLTESHRGQSPDPADYYRRGALATSNVSEGFSDVTTGMAAADYPQMGDKVSPLPTNVLESSRARRQTYRSASDSSSLGPSDIASRPGPRSRQASFKDLINKFNNTSDQVLPRPSASRSTSRAASPSGSSVEDTDRPRILSRHRHLRDSSPASITSYPRALDSIPSSPEVGKFVPAPLRTNAIPPPLFQRIQESHPRRPLCGEVLSINTQVNNTGLGIPSHLRRRGSDGSIPSPNPAFIDQAEYSAKSPLTPTAWYLGHTTSLEAVHGGVSSGKHRRVRSDLDRNPSREPLAEPWEPEMAVRAPLQRSKAGESPPDSPNSKSRIPVSSHRLVTASGPDALSPTSNPTFSSRSAAITVPPKGISRLPIASPKQSPSRMPQDDPASFAIASHGRRDLAVGRTRNQLSESSRRLQAYIAAPPPKKSPPLRSSRPRQPVSHGASVSPRSRVGSTLSSLQKQVEHNGPRSRPRQRRIPEFGNVDLETRRQRIQQAFNRTVQENERKEEAAAELRRRALVRDRKANEASKTPTEEPLTTPIPPVANPPIPEDMATVVKESTTPVVFKENGAQGIPKLHLNTSLPASDIAAPHTTMDSPTLGLPQGVNNKGPSMGDELQPSEDIAPCSAVTTDSNDTHVTTFDPEPQSGLLQRNPSLSHRTILNQIMQIRESSPSDDSCDEPDCSMSETDDKESIQIMLGDTKTYYNSSSSTDTQEPQHTSMQQASAMNQPQNRWSMSSWSSSVQNQHSTCDEQYDESCDDSIIAGRDTEPPTETCSVVSTRPASIADDEYSSPLQDYGVTGPSTLQASESHTAGNAFSTPPNLARLGRWDSKRVTQLYLEELTRGTGHNIPVPTVRISPEPRTHPMDMRGHGRANSLTDDPVVVPGFQDVPADRLSHTASLVGRDDWEHASPSIMDWMQIAADDEHAATANKPDGIDTEDMLTPRLVPSTLDAGASGGPNDGPKTVDTHVPREQTSQAHLPTSSMNPSMTMAQVKFEERPASELPAVPLSNMKAETNQSAPAIMRHSPGSSENSSLLRHNEGQSPRAADSSATSLAPSSENPLRPETSKSPSPEERRLKKRRYVIKEIVDTEYDFGNDMKIVEDIYKGTSTSLLDLSAEDVKILFGNIGEVADFSDAFLVDLKQAVKQVYVIPLSQRWSSRRNRKNGLGIDRSPSTINENPEGDKLSDLEKDRGTAVGRVFLSHMAKMEKVYTEYLMNHEAATKKLTVLLKNPKVAIWLDECHRFAGDITRAWNLDALLVKPVQRITKFPLLLGQLLESTPNDHPDRAAIAKAMEQTAGIADRINELKKRVEIVGAVGRKRNQSDVRAGLSKAFGRRTEKFRQQVGLSDLFEDKTYDALAQKLGDGYFQLQVVMRDAESYTKDIQQYIDQFSEYTGAIVSMTSMEQSSYPELESKWHLFKLTVQEITTEALPAHLEVVRKSVIDPMVQLLQIYEGPQRIMRKRDKRLPEYARYKAINDRGDKPDKKTTEQGEQFVALNETLKDELPKLYALTSKLMEACLKNFIQIQTTWFGVLQKKIGAHVEAFPSDLHKLITDFHSDHTLMEARMSELSSCNGSMLTSSLNLVPMSPSNETGITSPRRSSTINSSTRPGSMTEDSPKVSRDFSIGSHPFQSPQMEGQSVRSSRYRADSTLSGRVVSDGPSKLLQQVTGSSTPARTSETEPFPSLPQLSLDTPFLADVISSTHSTDVPSSPAGRYSGFFSSAMPMSDTPNEPPAAPINTGSSAAPAVLFCAASLYNFDIDARSEGGYSYLTYVSGDVFDVIGEKGELWLARNQDDVTHTVGWIWNKHFAKIRD</sequence>
<dbReference type="OrthoDB" id="10256089at2759"/>
<dbReference type="FunFam" id="1.20.900.10:FF:000053">
    <property type="entry name" value="Rho guanyl nucleotide exchange factor, putative"/>
    <property type="match status" value="1"/>
</dbReference>
<feature type="compositionally biased region" description="Polar residues" evidence="1">
    <location>
        <begin position="752"/>
        <end position="780"/>
    </location>
</feature>
<dbReference type="InterPro" id="IPR000219">
    <property type="entry name" value="DH_dom"/>
</dbReference>
<comment type="caution">
    <text evidence="3">The sequence shown here is derived from an EMBL/GenBank/DDBJ whole genome shotgun (WGS) entry which is preliminary data.</text>
</comment>
<feature type="region of interest" description="Disordered" evidence="1">
    <location>
        <begin position="157"/>
        <end position="215"/>
    </location>
</feature>
<dbReference type="EMBL" id="LXJU01000008">
    <property type="protein sequence ID" value="OGE53141.1"/>
    <property type="molecule type" value="Genomic_DNA"/>
</dbReference>
<feature type="compositionally biased region" description="Low complexity" evidence="1">
    <location>
        <begin position="124"/>
        <end position="138"/>
    </location>
</feature>
<dbReference type="GO" id="GO:0032955">
    <property type="term" value="P:regulation of division septum assembly"/>
    <property type="evidence" value="ECO:0007669"/>
    <property type="project" value="TreeGrafter"/>
</dbReference>
<feature type="region of interest" description="Disordered" evidence="1">
    <location>
        <begin position="752"/>
        <end position="786"/>
    </location>
</feature>
<feature type="compositionally biased region" description="Polar residues" evidence="1">
    <location>
        <begin position="394"/>
        <end position="406"/>
    </location>
</feature>
<feature type="region of interest" description="Disordered" evidence="1">
    <location>
        <begin position="1069"/>
        <end position="1125"/>
    </location>
</feature>
<gene>
    <name evidence="3" type="ORF">PENARI_c008G10527</name>
</gene>
<protein>
    <recommendedName>
        <fullName evidence="2">DH domain-containing protein</fullName>
    </recommendedName>
</protein>
<feature type="region of interest" description="Disordered" evidence="1">
    <location>
        <begin position="716"/>
        <end position="737"/>
    </location>
</feature>
<dbReference type="SMART" id="SM00325">
    <property type="entry name" value="RhoGEF"/>
    <property type="match status" value="1"/>
</dbReference>
<feature type="compositionally biased region" description="Polar residues" evidence="1">
    <location>
        <begin position="1711"/>
        <end position="1724"/>
    </location>
</feature>
<feature type="compositionally biased region" description="Acidic residues" evidence="1">
    <location>
        <begin position="723"/>
        <end position="737"/>
    </location>
</feature>
<feature type="region of interest" description="Disordered" evidence="1">
    <location>
        <begin position="568"/>
        <end position="595"/>
    </location>
</feature>
<feature type="compositionally biased region" description="Pro residues" evidence="1">
    <location>
        <begin position="586"/>
        <end position="595"/>
    </location>
</feature>
<feature type="compositionally biased region" description="Polar residues" evidence="1">
    <location>
        <begin position="1677"/>
        <end position="1690"/>
    </location>
</feature>
<dbReference type="Pfam" id="PF00621">
    <property type="entry name" value="RhoGEF"/>
    <property type="match status" value="1"/>
</dbReference>
<dbReference type="GO" id="GO:0031991">
    <property type="term" value="P:regulation of actomyosin contractile ring contraction"/>
    <property type="evidence" value="ECO:0007669"/>
    <property type="project" value="TreeGrafter"/>
</dbReference>
<feature type="compositionally biased region" description="Low complexity" evidence="1">
    <location>
        <begin position="478"/>
        <end position="487"/>
    </location>
</feature>
<dbReference type="GO" id="GO:0035556">
    <property type="term" value="P:intracellular signal transduction"/>
    <property type="evidence" value="ECO:0007669"/>
    <property type="project" value="InterPro"/>
</dbReference>
<feature type="compositionally biased region" description="Polar residues" evidence="1">
    <location>
        <begin position="38"/>
        <end position="56"/>
    </location>
</feature>
<dbReference type="PANTHER" id="PTHR22834:SF20">
    <property type="entry name" value="SH3 DOMAIN-CONTAINING PROTEIN"/>
    <property type="match status" value="1"/>
</dbReference>
<feature type="region of interest" description="Disordered" evidence="1">
    <location>
        <begin position="269"/>
        <end position="291"/>
    </location>
</feature>
<evidence type="ECO:0000256" key="1">
    <source>
        <dbReference type="SAM" id="MobiDB-lite"/>
    </source>
</evidence>
<evidence type="ECO:0000313" key="3">
    <source>
        <dbReference type="EMBL" id="OGE53141.1"/>
    </source>
</evidence>
<feature type="compositionally biased region" description="Basic and acidic residues" evidence="1">
    <location>
        <begin position="332"/>
        <end position="344"/>
    </location>
</feature>
<feature type="region of interest" description="Disordered" evidence="1">
    <location>
        <begin position="1630"/>
        <end position="1735"/>
    </location>
</feature>